<keyword evidence="7 9" id="KW-0472">Membrane</keyword>
<name>A0AAI9WWL1_9ASCO</name>
<evidence type="ECO:0000256" key="9">
    <source>
        <dbReference type="SAM" id="Phobius"/>
    </source>
</evidence>
<evidence type="ECO:0000256" key="2">
    <source>
        <dbReference type="ARBA" id="ARBA00008066"/>
    </source>
</evidence>
<feature type="transmembrane region" description="Helical" evidence="9">
    <location>
        <begin position="383"/>
        <end position="410"/>
    </location>
</feature>
<feature type="transmembrane region" description="Helical" evidence="9">
    <location>
        <begin position="504"/>
        <end position="525"/>
    </location>
</feature>
<evidence type="ECO:0000256" key="1">
    <source>
        <dbReference type="ARBA" id="ARBA00004141"/>
    </source>
</evidence>
<sequence>MSSSTYIPKSNQYSAIPQAEEAAEEDIDDTRSANTLIPEPPRDKKTNSRSAQYSKLNTSEEFDFGGEEEEEGRIGEGEGEEIELETLDNLDYEVDIEEEEAASTISTTIIGSSNMKMAFMNMTNSILGAGIIGQPLAFKNSGFLGGILVMILLTMLIDWTLCLIVRNSILAQRAKSYQDTVKYCFGLPGKIVLLLAISSFAYGGCMAFCVIIGDTIPHVLKTFIPQSVTSGGWAWLFHRNTIIVVFTCCISYPLSLNRDISKLAKASAFALFGMLVIVVLTVARAPYVSSDLRGTIAKHEWFINYNIFQGISVISFALVCHHNTMFIYQSMKNPSLAKFTKLTHFSCSISMVFCMIMGLNGFVNFGNLTKGNILNNFKSNDNWINVARFCFGLNMLTTFPLEIFVVRDVIKDILLTRKVKREGVSSASDLELSTKQHFIITSILVFSSMSVSLFTCNLGMILELIGATSASLMAYIIPPMCYYKLSWLQLDWASVTKQERRTFILSKAVPSIACILFGFTVMFISSGMTIRDAILNKDTSDHCVVD</sequence>
<dbReference type="Proteomes" id="UP001202479">
    <property type="component" value="Unassembled WGS sequence"/>
</dbReference>
<keyword evidence="3" id="KW-0813">Transport</keyword>
<evidence type="ECO:0000256" key="3">
    <source>
        <dbReference type="ARBA" id="ARBA00022448"/>
    </source>
</evidence>
<dbReference type="GeneID" id="73381544"/>
<evidence type="ECO:0000256" key="6">
    <source>
        <dbReference type="ARBA" id="ARBA00022989"/>
    </source>
</evidence>
<feature type="region of interest" description="Disordered" evidence="8">
    <location>
        <begin position="1"/>
        <end position="79"/>
    </location>
</feature>
<dbReference type="EMBL" id="JAHUZD010000128">
    <property type="protein sequence ID" value="KAI3403341.2"/>
    <property type="molecule type" value="Genomic_DNA"/>
</dbReference>
<comment type="subcellular location">
    <subcellularLocation>
        <location evidence="1">Membrane</location>
        <topology evidence="1">Multi-pass membrane protein</topology>
    </subcellularLocation>
</comment>
<feature type="compositionally biased region" description="Acidic residues" evidence="8">
    <location>
        <begin position="60"/>
        <end position="79"/>
    </location>
</feature>
<keyword evidence="5" id="KW-0029">Amino-acid transport</keyword>
<feature type="transmembrane region" description="Helical" evidence="9">
    <location>
        <begin position="266"/>
        <end position="283"/>
    </location>
</feature>
<comment type="caution">
    <text evidence="11">The sequence shown here is derived from an EMBL/GenBank/DDBJ whole genome shotgun (WGS) entry which is preliminary data.</text>
</comment>
<feature type="compositionally biased region" description="Polar residues" evidence="8">
    <location>
        <begin position="48"/>
        <end position="59"/>
    </location>
</feature>
<proteinExistence type="inferred from homology"/>
<dbReference type="InterPro" id="IPR013057">
    <property type="entry name" value="AA_transpt_TM"/>
</dbReference>
<feature type="transmembrane region" description="Helical" evidence="9">
    <location>
        <begin position="342"/>
        <end position="363"/>
    </location>
</feature>
<evidence type="ECO:0000259" key="10">
    <source>
        <dbReference type="Pfam" id="PF01490"/>
    </source>
</evidence>
<feature type="domain" description="Amino acid transporter transmembrane" evidence="10">
    <location>
        <begin position="112"/>
        <end position="530"/>
    </location>
</feature>
<keyword evidence="4 9" id="KW-0812">Transmembrane</keyword>
<dbReference type="GO" id="GO:0016020">
    <property type="term" value="C:membrane"/>
    <property type="evidence" value="ECO:0007669"/>
    <property type="project" value="UniProtKB-SubCell"/>
</dbReference>
<feature type="transmembrane region" description="Helical" evidence="9">
    <location>
        <begin position="118"/>
        <end position="137"/>
    </location>
</feature>
<dbReference type="Pfam" id="PF01490">
    <property type="entry name" value="Aa_trans"/>
    <property type="match status" value="1"/>
</dbReference>
<dbReference type="RefSeq" id="XP_049179088.1">
    <property type="nucleotide sequence ID" value="XM_049325314.1"/>
</dbReference>
<feature type="transmembrane region" description="Helical" evidence="9">
    <location>
        <begin position="438"/>
        <end position="455"/>
    </location>
</feature>
<dbReference type="AlphaFoldDB" id="A0AAI9WWL1"/>
<organism evidence="11 12">
    <name type="scientific">Candida oxycetoniae</name>
    <dbReference type="NCBI Taxonomy" id="497107"/>
    <lineage>
        <taxon>Eukaryota</taxon>
        <taxon>Fungi</taxon>
        <taxon>Dikarya</taxon>
        <taxon>Ascomycota</taxon>
        <taxon>Saccharomycotina</taxon>
        <taxon>Pichiomycetes</taxon>
        <taxon>Debaryomycetaceae</taxon>
        <taxon>Candida/Lodderomyces clade</taxon>
        <taxon>Candida</taxon>
    </lineage>
</organism>
<feature type="transmembrane region" description="Helical" evidence="9">
    <location>
        <begin position="461"/>
        <end position="483"/>
    </location>
</feature>
<evidence type="ECO:0000313" key="11">
    <source>
        <dbReference type="EMBL" id="KAI3403341.2"/>
    </source>
</evidence>
<dbReference type="GO" id="GO:0015179">
    <property type="term" value="F:L-amino acid transmembrane transporter activity"/>
    <property type="evidence" value="ECO:0007669"/>
    <property type="project" value="TreeGrafter"/>
</dbReference>
<feature type="transmembrane region" description="Helical" evidence="9">
    <location>
        <begin position="233"/>
        <end position="254"/>
    </location>
</feature>
<dbReference type="GO" id="GO:0005783">
    <property type="term" value="C:endoplasmic reticulum"/>
    <property type="evidence" value="ECO:0007669"/>
    <property type="project" value="TreeGrafter"/>
</dbReference>
<dbReference type="PANTHER" id="PTHR22950">
    <property type="entry name" value="AMINO ACID TRANSPORTER"/>
    <property type="match status" value="1"/>
</dbReference>
<evidence type="ECO:0000256" key="8">
    <source>
        <dbReference type="SAM" id="MobiDB-lite"/>
    </source>
</evidence>
<evidence type="ECO:0000256" key="5">
    <source>
        <dbReference type="ARBA" id="ARBA00022970"/>
    </source>
</evidence>
<feature type="transmembrane region" description="Helical" evidence="9">
    <location>
        <begin position="143"/>
        <end position="165"/>
    </location>
</feature>
<dbReference type="PANTHER" id="PTHR22950:SF458">
    <property type="entry name" value="SODIUM-COUPLED NEUTRAL AMINO ACID TRANSPORTER 11-RELATED"/>
    <property type="match status" value="1"/>
</dbReference>
<accession>A0AAI9WWL1</accession>
<feature type="transmembrane region" description="Helical" evidence="9">
    <location>
        <begin position="191"/>
        <end position="213"/>
    </location>
</feature>
<evidence type="ECO:0000256" key="4">
    <source>
        <dbReference type="ARBA" id="ARBA00022692"/>
    </source>
</evidence>
<feature type="compositionally biased region" description="Polar residues" evidence="8">
    <location>
        <begin position="1"/>
        <end position="15"/>
    </location>
</feature>
<protein>
    <recommendedName>
        <fullName evidence="10">Amino acid transporter transmembrane domain-containing protein</fullName>
    </recommendedName>
</protein>
<comment type="similarity">
    <text evidence="2">Belongs to the amino acid/polyamine transporter 2 family.</text>
</comment>
<keyword evidence="12" id="KW-1185">Reference proteome</keyword>
<evidence type="ECO:0000256" key="7">
    <source>
        <dbReference type="ARBA" id="ARBA00023136"/>
    </source>
</evidence>
<evidence type="ECO:0000313" key="12">
    <source>
        <dbReference type="Proteomes" id="UP001202479"/>
    </source>
</evidence>
<keyword evidence="6 9" id="KW-1133">Transmembrane helix</keyword>
<feature type="transmembrane region" description="Helical" evidence="9">
    <location>
        <begin position="303"/>
        <end position="321"/>
    </location>
</feature>
<reference evidence="11" key="1">
    <citation type="journal article" date="2022" name="DNA Res.">
        <title>Genome analysis of five recently described species of the CUG-Ser clade uncovers Candida theae as a new hybrid lineage with pathogenic potential in the Candida parapsilosis species complex.</title>
        <authorList>
            <person name="Mixao V."/>
            <person name="Del Olmo V."/>
            <person name="Hegedusova E."/>
            <person name="Saus E."/>
            <person name="Pryszcz L."/>
            <person name="Cillingova A."/>
            <person name="Nosek J."/>
            <person name="Gabaldon T."/>
        </authorList>
    </citation>
    <scope>NUCLEOTIDE SEQUENCE</scope>
    <source>
        <strain evidence="11">CBS 10844</strain>
    </source>
</reference>
<gene>
    <name evidence="11" type="ORF">KGF56_003929</name>
</gene>